<evidence type="ECO:0000259" key="1">
    <source>
        <dbReference type="Pfam" id="PF13501"/>
    </source>
</evidence>
<evidence type="ECO:0000313" key="2">
    <source>
        <dbReference type="EMBL" id="OIR03284.1"/>
    </source>
</evidence>
<dbReference type="PROSITE" id="PS51318">
    <property type="entry name" value="TAT"/>
    <property type="match status" value="1"/>
</dbReference>
<dbReference type="InterPro" id="IPR038162">
    <property type="entry name" value="SoxY_sf"/>
</dbReference>
<accession>A0A1J5SNN4</accession>
<sequence length="156" mass="15967">MNQERRTFLKSAGAVGAIAVAIAAGLLKPGEAFAAAWNSLAFTAKTATDALTNSGYSGASESNDILIKVPEIAENGAVVPVEATSNIPGTTSMAIFVDKNPNPLIADFTFLNGAEPFISTRVKMAMTSIVRISVKAGGKAYTASREVKVTIGGCGG</sequence>
<feature type="domain" description="Ig-like SoxY" evidence="1">
    <location>
        <begin position="60"/>
        <end position="154"/>
    </location>
</feature>
<dbReference type="InterPro" id="IPR032711">
    <property type="entry name" value="SoxY"/>
</dbReference>
<gene>
    <name evidence="2" type="ORF">GALL_145560</name>
</gene>
<dbReference type="NCBIfam" id="TIGR04488">
    <property type="entry name" value="SoxY_true_GGCGG"/>
    <property type="match status" value="1"/>
</dbReference>
<protein>
    <submittedName>
        <fullName evidence="2">Sulfur oxidation protein SoxY</fullName>
    </submittedName>
</protein>
<dbReference type="EMBL" id="MLJW01000067">
    <property type="protein sequence ID" value="OIR03284.1"/>
    <property type="molecule type" value="Genomic_DNA"/>
</dbReference>
<dbReference type="Gene3D" id="2.60.40.2470">
    <property type="entry name" value="SoxY domain"/>
    <property type="match status" value="1"/>
</dbReference>
<name>A0A1J5SNN4_9ZZZZ</name>
<proteinExistence type="predicted"/>
<organism evidence="2">
    <name type="scientific">mine drainage metagenome</name>
    <dbReference type="NCBI Taxonomy" id="410659"/>
    <lineage>
        <taxon>unclassified sequences</taxon>
        <taxon>metagenomes</taxon>
        <taxon>ecological metagenomes</taxon>
    </lineage>
</organism>
<dbReference type="NCBIfam" id="TIGR01409">
    <property type="entry name" value="TAT_signal_seq"/>
    <property type="match status" value="1"/>
</dbReference>
<dbReference type="Pfam" id="PF13501">
    <property type="entry name" value="SoxY"/>
    <property type="match status" value="1"/>
</dbReference>
<dbReference type="InterPro" id="IPR006311">
    <property type="entry name" value="TAT_signal"/>
</dbReference>
<dbReference type="InterPro" id="IPR016568">
    <property type="entry name" value="Sulphur_oxidation_SoxY"/>
</dbReference>
<dbReference type="PIRSF" id="PIRSF010312">
    <property type="entry name" value="Sulphur_oxidation_SoxY"/>
    <property type="match status" value="1"/>
</dbReference>
<dbReference type="AlphaFoldDB" id="A0A1J5SNN4"/>
<comment type="caution">
    <text evidence="2">The sequence shown here is derived from an EMBL/GenBank/DDBJ whole genome shotgun (WGS) entry which is preliminary data.</text>
</comment>
<reference evidence="2" key="1">
    <citation type="submission" date="2016-10" db="EMBL/GenBank/DDBJ databases">
        <title>Sequence of Gallionella enrichment culture.</title>
        <authorList>
            <person name="Poehlein A."/>
            <person name="Muehling M."/>
            <person name="Daniel R."/>
        </authorList>
    </citation>
    <scope>NUCLEOTIDE SEQUENCE</scope>
</reference>
<dbReference type="InterPro" id="IPR019546">
    <property type="entry name" value="TAT_signal_bac_arc"/>
</dbReference>